<feature type="domain" description="HMA" evidence="16">
    <location>
        <begin position="16"/>
        <end position="81"/>
    </location>
</feature>
<keyword evidence="10" id="KW-0460">Magnesium</keyword>
<comment type="subcellular location">
    <subcellularLocation>
        <location evidence="1">Cell membrane</location>
        <topology evidence="1">Multi-pass membrane protein</topology>
    </subcellularLocation>
</comment>
<gene>
    <name evidence="17" type="primary">cadA</name>
    <name evidence="17" type="ORF">KCG44_11530</name>
</gene>
<evidence type="ECO:0000256" key="12">
    <source>
        <dbReference type="ARBA" id="ARBA00022989"/>
    </source>
</evidence>
<feature type="transmembrane region" description="Helical" evidence="15">
    <location>
        <begin position="346"/>
        <end position="367"/>
    </location>
</feature>
<dbReference type="InterPro" id="IPR018303">
    <property type="entry name" value="ATPase_P-typ_P_site"/>
</dbReference>
<dbReference type="PANTHER" id="PTHR43520:SF5">
    <property type="entry name" value="CATION-TRANSPORTING P-TYPE ATPASE-RELATED"/>
    <property type="match status" value="1"/>
</dbReference>
<evidence type="ECO:0000256" key="6">
    <source>
        <dbReference type="ARBA" id="ARBA00022692"/>
    </source>
</evidence>
<evidence type="ECO:0000256" key="11">
    <source>
        <dbReference type="ARBA" id="ARBA00022967"/>
    </source>
</evidence>
<comment type="caution">
    <text evidence="17">The sequence shown here is derived from an EMBL/GenBank/DDBJ whole genome shotgun (WGS) entry which is preliminary data.</text>
</comment>
<dbReference type="InterPro" id="IPR027256">
    <property type="entry name" value="P-typ_ATPase_IB"/>
</dbReference>
<keyword evidence="6 15" id="KW-0812">Transmembrane</keyword>
<feature type="transmembrane region" description="Helical" evidence="15">
    <location>
        <begin position="166"/>
        <end position="184"/>
    </location>
</feature>
<feature type="transmembrane region" description="Helical" evidence="15">
    <location>
        <begin position="100"/>
        <end position="120"/>
    </location>
</feature>
<dbReference type="CDD" id="cd00371">
    <property type="entry name" value="HMA"/>
    <property type="match status" value="1"/>
</dbReference>
<keyword evidence="8 15" id="KW-0547">Nucleotide-binding</keyword>
<organism evidence="17 18">
    <name type="scientific">Pacificimonas pallii</name>
    <dbReference type="NCBI Taxonomy" id="2827236"/>
    <lineage>
        <taxon>Bacteria</taxon>
        <taxon>Pseudomonadati</taxon>
        <taxon>Pseudomonadota</taxon>
        <taxon>Alphaproteobacteria</taxon>
        <taxon>Sphingomonadales</taxon>
        <taxon>Sphingosinicellaceae</taxon>
        <taxon>Pacificimonas</taxon>
    </lineage>
</organism>
<dbReference type="InterPro" id="IPR006121">
    <property type="entry name" value="HMA_dom"/>
</dbReference>
<feature type="transmembrane region" description="Helical" evidence="15">
    <location>
        <begin position="132"/>
        <end position="154"/>
    </location>
</feature>
<comment type="similarity">
    <text evidence="2 15">Belongs to the cation transport ATPase (P-type) (TC 3.A.3) family. Type IB subfamily.</text>
</comment>
<keyword evidence="12 15" id="KW-1133">Transmembrane helix</keyword>
<keyword evidence="11" id="KW-1278">Translocase</keyword>
<dbReference type="PANTHER" id="PTHR43520">
    <property type="entry name" value="ATP7, ISOFORM B"/>
    <property type="match status" value="1"/>
</dbReference>
<keyword evidence="9 15" id="KW-0067">ATP-binding</keyword>
<feature type="transmembrane region" description="Helical" evidence="15">
    <location>
        <begin position="661"/>
        <end position="680"/>
    </location>
</feature>
<evidence type="ECO:0000256" key="7">
    <source>
        <dbReference type="ARBA" id="ARBA00022723"/>
    </source>
</evidence>
<evidence type="ECO:0000256" key="10">
    <source>
        <dbReference type="ARBA" id="ARBA00022842"/>
    </source>
</evidence>
<evidence type="ECO:0000256" key="3">
    <source>
        <dbReference type="ARBA" id="ARBA00022448"/>
    </source>
</evidence>
<feature type="transmembrane region" description="Helical" evidence="15">
    <location>
        <begin position="373"/>
        <end position="395"/>
    </location>
</feature>
<dbReference type="EMBL" id="JAGSPA010000003">
    <property type="protein sequence ID" value="MBV7257416.1"/>
    <property type="molecule type" value="Genomic_DNA"/>
</dbReference>
<dbReference type="PROSITE" id="PS00154">
    <property type="entry name" value="ATPASE_E1_E2"/>
    <property type="match status" value="1"/>
</dbReference>
<keyword evidence="4 15" id="KW-1003">Cell membrane</keyword>
<name>A0ABS6SHN7_9SPHN</name>
<evidence type="ECO:0000256" key="14">
    <source>
        <dbReference type="ARBA" id="ARBA00023136"/>
    </source>
</evidence>
<keyword evidence="18" id="KW-1185">Reference proteome</keyword>
<evidence type="ECO:0000256" key="2">
    <source>
        <dbReference type="ARBA" id="ARBA00006024"/>
    </source>
</evidence>
<dbReference type="PROSITE" id="PS50846">
    <property type="entry name" value="HMA_2"/>
    <property type="match status" value="1"/>
</dbReference>
<keyword evidence="3" id="KW-0813">Transport</keyword>
<keyword evidence="5" id="KW-0597">Phosphoprotein</keyword>
<keyword evidence="14 15" id="KW-0472">Membrane</keyword>
<evidence type="ECO:0000256" key="15">
    <source>
        <dbReference type="RuleBase" id="RU362081"/>
    </source>
</evidence>
<dbReference type="Pfam" id="PF00403">
    <property type="entry name" value="HMA"/>
    <property type="match status" value="1"/>
</dbReference>
<dbReference type="Pfam" id="PF00702">
    <property type="entry name" value="Hydrolase"/>
    <property type="match status" value="1"/>
</dbReference>
<evidence type="ECO:0000259" key="16">
    <source>
        <dbReference type="PROSITE" id="PS50846"/>
    </source>
</evidence>
<dbReference type="NCBIfam" id="TIGR01512">
    <property type="entry name" value="ATPase-IB2_Cd"/>
    <property type="match status" value="1"/>
</dbReference>
<evidence type="ECO:0000256" key="8">
    <source>
        <dbReference type="ARBA" id="ARBA00022741"/>
    </source>
</evidence>
<dbReference type="InterPro" id="IPR059000">
    <property type="entry name" value="ATPase_P-type_domA"/>
</dbReference>
<dbReference type="Proteomes" id="UP000722336">
    <property type="component" value="Unassembled WGS sequence"/>
</dbReference>
<dbReference type="NCBIfam" id="TIGR01511">
    <property type="entry name" value="ATPase-IB1_Cu"/>
    <property type="match status" value="1"/>
</dbReference>
<evidence type="ECO:0000313" key="17">
    <source>
        <dbReference type="EMBL" id="MBV7257416.1"/>
    </source>
</evidence>
<dbReference type="InterPro" id="IPR001757">
    <property type="entry name" value="P_typ_ATPase"/>
</dbReference>
<dbReference type="Pfam" id="PF00122">
    <property type="entry name" value="E1-E2_ATPase"/>
    <property type="match status" value="1"/>
</dbReference>
<dbReference type="RefSeq" id="WP_218446227.1">
    <property type="nucleotide sequence ID" value="NZ_JAGSPA010000003.1"/>
</dbReference>
<reference evidence="17 18" key="1">
    <citation type="submission" date="2021-04" db="EMBL/GenBank/DDBJ databases">
        <authorList>
            <person name="Pira H."/>
            <person name="Risdian C."/>
            <person name="Wink J."/>
        </authorList>
    </citation>
    <scope>NUCLEOTIDE SEQUENCE [LARGE SCALE GENOMIC DNA]</scope>
    <source>
        <strain evidence="17 18">WHA3</strain>
    </source>
</reference>
<sequence length="706" mass="74418">MNAPANVRLRPAGSTIESVFTVPGIRCAGCIAKIETGMTAIQGIAAVRVNFSGKKVSVSHLPELTPRDIETCFERMGFEAQQAVSNIDERDPEAKMLTRALAVAGFAAMNVMLFSVSIWAGADPATRQLFHWLSALIAVPAIAYAGRPFFLSAWRALRARRTNMDVPIAVGLVLVTAMSLHETVTHGPHAWFDGAVMLLFFLLIGRVLDKQVRARAMTGIEALLKQRAPGAHVVQGDGGTIWREAEHLAPGMRMLVAAGDRFAADGTVESGTSHVDASLLTGESEAAEARVGSDVAAGSLNLTAALTVRVTRAGEDTAIAEMARLMEAAAQGKSRYVRIADRAARLYAPVVHLVAAAAFTGWMMAGAGWHEALLIAVAVLIITCPCALGLAVPAAQVVAAGRLMKAGILVKDGSALERLAEVDQVFFDKTGTLTMGSPVPQDLGVLSDEDASVILALAQSSRQPLSRSLTRALNGMNVTPAALENLTERPGEGVFAAYRGQPVALRKPSKRDAPLATLFERDGDPLHLLTFADDLRPEARSAIDALKIRIPDIAILSGDREGPVAKVARDLDIPARSDLLPPQKLATIRAAQADGHRVFMVGDGLNDGPALSAADVSMAPGTASDAGQQAADFVFLGNSLRPVVTALDTAKRTMRIVRQNFALAIMYNILAVPLAVAGLVTPLVAAVAMSLSSVIVVGNSLRLARS</sequence>
<feature type="transmembrane region" description="Helical" evidence="15">
    <location>
        <begin position="190"/>
        <end position="208"/>
    </location>
</feature>
<accession>A0ABS6SHN7</accession>
<keyword evidence="7 15" id="KW-0479">Metal-binding</keyword>
<protein>
    <submittedName>
        <fullName evidence="17">Cadmium-translocating P-type ATPase</fullName>
    </submittedName>
</protein>
<evidence type="ECO:0000256" key="5">
    <source>
        <dbReference type="ARBA" id="ARBA00022553"/>
    </source>
</evidence>
<dbReference type="NCBIfam" id="TIGR01525">
    <property type="entry name" value="ATPase-IB_hvy"/>
    <property type="match status" value="1"/>
</dbReference>
<keyword evidence="13" id="KW-0406">Ion transport</keyword>
<evidence type="ECO:0000256" key="1">
    <source>
        <dbReference type="ARBA" id="ARBA00004651"/>
    </source>
</evidence>
<evidence type="ECO:0000256" key="4">
    <source>
        <dbReference type="ARBA" id="ARBA00022475"/>
    </source>
</evidence>
<evidence type="ECO:0000313" key="18">
    <source>
        <dbReference type="Proteomes" id="UP000722336"/>
    </source>
</evidence>
<dbReference type="NCBIfam" id="TIGR01494">
    <property type="entry name" value="ATPase_P-type"/>
    <property type="match status" value="1"/>
</dbReference>
<evidence type="ECO:0000256" key="13">
    <source>
        <dbReference type="ARBA" id="ARBA00023065"/>
    </source>
</evidence>
<proteinExistence type="inferred from homology"/>
<evidence type="ECO:0000256" key="9">
    <source>
        <dbReference type="ARBA" id="ARBA00022840"/>
    </source>
</evidence>